<dbReference type="EMBL" id="CACTIH010002060">
    <property type="protein sequence ID" value="CAA2972638.1"/>
    <property type="molecule type" value="Genomic_DNA"/>
</dbReference>
<evidence type="ECO:0000256" key="1">
    <source>
        <dbReference type="SAM" id="Phobius"/>
    </source>
</evidence>
<dbReference type="Gene3D" id="3.20.20.70">
    <property type="entry name" value="Aldolase class I"/>
    <property type="match status" value="1"/>
</dbReference>
<comment type="caution">
    <text evidence="2">The sequence shown here is derived from an EMBL/GenBank/DDBJ whole genome shotgun (WGS) entry which is preliminary data.</text>
</comment>
<name>A0A8S0R3D9_OLEEU</name>
<dbReference type="Proteomes" id="UP000594638">
    <property type="component" value="Unassembled WGS sequence"/>
</dbReference>
<dbReference type="OrthoDB" id="1721701at2759"/>
<gene>
    <name evidence="2" type="ORF">OLEA9_A011897</name>
</gene>
<feature type="transmembrane region" description="Helical" evidence="1">
    <location>
        <begin position="12"/>
        <end position="32"/>
    </location>
</feature>
<keyword evidence="1" id="KW-1133">Transmembrane helix</keyword>
<dbReference type="InterPro" id="IPR017853">
    <property type="entry name" value="GH"/>
</dbReference>
<evidence type="ECO:0000313" key="2">
    <source>
        <dbReference type="EMBL" id="CAA2972638.1"/>
    </source>
</evidence>
<proteinExistence type="predicted"/>
<sequence length="104" mass="11678">MAKIAGNLALKCLHILVLYVYVTSVVLAARVLPVHPYLQSNEKRISNIFDTSKYGILQIKNGLADTPQMGWNSWNFFACNINETVIKETGNPLTLLCWFCFVNG</sequence>
<accession>A0A8S0R3D9</accession>
<keyword evidence="1" id="KW-0472">Membrane</keyword>
<dbReference type="Gramene" id="OE9A011897T1">
    <property type="protein sequence ID" value="OE9A011897C1"/>
    <property type="gene ID" value="OE9A011897"/>
</dbReference>
<organism evidence="2 3">
    <name type="scientific">Olea europaea subsp. europaea</name>
    <dbReference type="NCBI Taxonomy" id="158383"/>
    <lineage>
        <taxon>Eukaryota</taxon>
        <taxon>Viridiplantae</taxon>
        <taxon>Streptophyta</taxon>
        <taxon>Embryophyta</taxon>
        <taxon>Tracheophyta</taxon>
        <taxon>Spermatophyta</taxon>
        <taxon>Magnoliopsida</taxon>
        <taxon>eudicotyledons</taxon>
        <taxon>Gunneridae</taxon>
        <taxon>Pentapetalae</taxon>
        <taxon>asterids</taxon>
        <taxon>lamiids</taxon>
        <taxon>Lamiales</taxon>
        <taxon>Oleaceae</taxon>
        <taxon>Oleeae</taxon>
        <taxon>Olea</taxon>
    </lineage>
</organism>
<dbReference type="AlphaFoldDB" id="A0A8S0R3D9"/>
<protein>
    <submittedName>
        <fullName evidence="2">Alpha-galactosidase 3-like</fullName>
    </submittedName>
</protein>
<keyword evidence="3" id="KW-1185">Reference proteome</keyword>
<dbReference type="SUPFAM" id="SSF51445">
    <property type="entry name" value="(Trans)glycosidases"/>
    <property type="match status" value="1"/>
</dbReference>
<reference evidence="2 3" key="1">
    <citation type="submission" date="2019-12" db="EMBL/GenBank/DDBJ databases">
        <authorList>
            <person name="Alioto T."/>
            <person name="Alioto T."/>
            <person name="Gomez Garrido J."/>
        </authorList>
    </citation>
    <scope>NUCLEOTIDE SEQUENCE [LARGE SCALE GENOMIC DNA]</scope>
</reference>
<dbReference type="InterPro" id="IPR013785">
    <property type="entry name" value="Aldolase_TIM"/>
</dbReference>
<keyword evidence="1" id="KW-0812">Transmembrane</keyword>
<evidence type="ECO:0000313" key="3">
    <source>
        <dbReference type="Proteomes" id="UP000594638"/>
    </source>
</evidence>